<dbReference type="EMBL" id="JNAL01000020">
    <property type="protein sequence ID" value="KGF94272.1"/>
    <property type="molecule type" value="Genomic_DNA"/>
</dbReference>
<dbReference type="Proteomes" id="UP000030355">
    <property type="component" value="Unassembled WGS sequence"/>
</dbReference>
<sequence>MTSCPKPENIIVPAITEFLIIDLLELVLFVKSLLKIDIKNLRIPKNDNHFHSF</sequence>
<gene>
    <name evidence="2" type="ORF">EU95_2012</name>
</gene>
<reference evidence="3" key="1">
    <citation type="journal article" date="2014" name="Sci. Data">
        <title>Genomes of diverse isolates of the marine cyanobacterium Prochlorococcus.</title>
        <authorList>
            <person name="Biller S."/>
            <person name="Berube P."/>
            <person name="Thompson J."/>
            <person name="Kelly L."/>
            <person name="Roggensack S."/>
            <person name="Awad L."/>
            <person name="Roache-Johnson K."/>
            <person name="Ding H."/>
            <person name="Giovannoni S.J."/>
            <person name="Moore L.R."/>
            <person name="Chisholm S.W."/>
        </authorList>
    </citation>
    <scope>NUCLEOTIDE SEQUENCE [LARGE SCALE GENOMIC DNA]</scope>
    <source>
        <strain evidence="3">MIT 9201</strain>
    </source>
</reference>
<dbReference type="AlphaFoldDB" id="A0A0A1ZXC9"/>
<evidence type="ECO:0000256" key="1">
    <source>
        <dbReference type="SAM" id="Phobius"/>
    </source>
</evidence>
<keyword evidence="1" id="KW-0472">Membrane</keyword>
<proteinExistence type="predicted"/>
<keyword evidence="1" id="KW-1133">Transmembrane helix</keyword>
<organism evidence="2 3">
    <name type="scientific">Prochlorococcus marinus str. MIT 9201</name>
    <dbReference type="NCBI Taxonomy" id="93057"/>
    <lineage>
        <taxon>Bacteria</taxon>
        <taxon>Bacillati</taxon>
        <taxon>Cyanobacteriota</taxon>
        <taxon>Cyanophyceae</taxon>
        <taxon>Synechococcales</taxon>
        <taxon>Prochlorococcaceae</taxon>
        <taxon>Prochlorococcus</taxon>
    </lineage>
</organism>
<evidence type="ECO:0000313" key="3">
    <source>
        <dbReference type="Proteomes" id="UP000030355"/>
    </source>
</evidence>
<feature type="transmembrane region" description="Helical" evidence="1">
    <location>
        <begin position="12"/>
        <end position="34"/>
    </location>
</feature>
<evidence type="ECO:0000313" key="2">
    <source>
        <dbReference type="EMBL" id="KGF94272.1"/>
    </source>
</evidence>
<comment type="caution">
    <text evidence="2">The sequence shown here is derived from an EMBL/GenBank/DDBJ whole genome shotgun (WGS) entry which is preliminary data.</text>
</comment>
<keyword evidence="1" id="KW-0812">Transmembrane</keyword>
<name>A0A0A1ZXC9_PROMR</name>
<protein>
    <submittedName>
        <fullName evidence="2">Uncharacterized protein</fullName>
    </submittedName>
</protein>
<accession>A0A0A1ZXC9</accession>